<dbReference type="InterPro" id="IPR019681">
    <property type="entry name" value="DUF2530"/>
</dbReference>
<evidence type="ECO:0008006" key="4">
    <source>
        <dbReference type="Google" id="ProtNLM"/>
    </source>
</evidence>
<proteinExistence type="predicted"/>
<dbReference type="RefSeq" id="WP_373320358.1">
    <property type="nucleotide sequence ID" value="NZ_BOPG01000049.1"/>
</dbReference>
<evidence type="ECO:0000313" key="2">
    <source>
        <dbReference type="EMBL" id="GIJ59933.1"/>
    </source>
</evidence>
<evidence type="ECO:0000313" key="3">
    <source>
        <dbReference type="Proteomes" id="UP000612585"/>
    </source>
</evidence>
<evidence type="ECO:0000256" key="1">
    <source>
        <dbReference type="SAM" id="Phobius"/>
    </source>
</evidence>
<reference evidence="2" key="1">
    <citation type="submission" date="2021-01" db="EMBL/GenBank/DDBJ databases">
        <title>Whole genome shotgun sequence of Virgisporangium aurantiacum NBRC 16421.</title>
        <authorList>
            <person name="Komaki H."/>
            <person name="Tamura T."/>
        </authorList>
    </citation>
    <scope>NUCLEOTIDE SEQUENCE</scope>
    <source>
        <strain evidence="2">NBRC 16421</strain>
    </source>
</reference>
<dbReference type="AlphaFoldDB" id="A0A8J3ZEQ0"/>
<comment type="caution">
    <text evidence="2">The sequence shown here is derived from an EMBL/GenBank/DDBJ whole genome shotgun (WGS) entry which is preliminary data.</text>
</comment>
<organism evidence="2 3">
    <name type="scientific">Virgisporangium aurantiacum</name>
    <dbReference type="NCBI Taxonomy" id="175570"/>
    <lineage>
        <taxon>Bacteria</taxon>
        <taxon>Bacillati</taxon>
        <taxon>Actinomycetota</taxon>
        <taxon>Actinomycetes</taxon>
        <taxon>Micromonosporales</taxon>
        <taxon>Micromonosporaceae</taxon>
        <taxon>Virgisporangium</taxon>
    </lineage>
</organism>
<keyword evidence="1" id="KW-0812">Transmembrane</keyword>
<dbReference type="EMBL" id="BOPG01000049">
    <property type="protein sequence ID" value="GIJ59933.1"/>
    <property type="molecule type" value="Genomic_DNA"/>
</dbReference>
<accession>A0A8J3ZEQ0</accession>
<feature type="transmembrane region" description="Helical" evidence="1">
    <location>
        <begin position="54"/>
        <end position="74"/>
    </location>
</feature>
<keyword evidence="1" id="KW-1133">Transmembrane helix</keyword>
<gene>
    <name evidence="2" type="ORF">Vau01_074490</name>
</gene>
<keyword evidence="3" id="KW-1185">Reference proteome</keyword>
<dbReference type="Pfam" id="PF10745">
    <property type="entry name" value="DUF2530"/>
    <property type="match status" value="1"/>
</dbReference>
<sequence>MSGTGIPQSQAAQAPELRTLEPLDPPMLPFALGGMAAWLVALLVMVPFRHSHESWFWICVAGLLWGIPGTLTMIRYDARRKRRQAAS</sequence>
<feature type="transmembrane region" description="Helical" evidence="1">
    <location>
        <begin position="27"/>
        <end position="48"/>
    </location>
</feature>
<name>A0A8J3ZEQ0_9ACTN</name>
<dbReference type="Proteomes" id="UP000612585">
    <property type="component" value="Unassembled WGS sequence"/>
</dbReference>
<protein>
    <recommendedName>
        <fullName evidence="4">DUF2530 domain-containing protein</fullName>
    </recommendedName>
</protein>
<keyword evidence="1" id="KW-0472">Membrane</keyword>